<feature type="transmembrane region" description="Helical" evidence="7">
    <location>
        <begin position="318"/>
        <end position="341"/>
    </location>
</feature>
<dbReference type="GO" id="GO:0004674">
    <property type="term" value="F:protein serine/threonine kinase activity"/>
    <property type="evidence" value="ECO:0007669"/>
    <property type="project" value="UniProtKB-KW"/>
</dbReference>
<dbReference type="PROSITE" id="PS00108">
    <property type="entry name" value="PROTEIN_KINASE_ST"/>
    <property type="match status" value="1"/>
</dbReference>
<keyword evidence="4" id="KW-0547">Nucleotide-binding</keyword>
<dbReference type="EMBL" id="SSMQ01000012">
    <property type="protein sequence ID" value="TKD08947.1"/>
    <property type="molecule type" value="Genomic_DNA"/>
</dbReference>
<dbReference type="Pfam" id="PF00069">
    <property type="entry name" value="Pkinase"/>
    <property type="match status" value="1"/>
</dbReference>
<keyword evidence="5 9" id="KW-0418">Kinase</keyword>
<dbReference type="InterPro" id="IPR011009">
    <property type="entry name" value="Kinase-like_dom_sf"/>
</dbReference>
<keyword evidence="7" id="KW-0472">Membrane</keyword>
<proteinExistence type="predicted"/>
<dbReference type="Gene3D" id="3.30.200.20">
    <property type="entry name" value="Phosphorylase Kinase, domain 1"/>
    <property type="match status" value="1"/>
</dbReference>
<dbReference type="PANTHER" id="PTHR43289:SF6">
    <property type="entry name" value="SERINE_THREONINE-PROTEIN KINASE NEKL-3"/>
    <property type="match status" value="1"/>
</dbReference>
<dbReference type="GO" id="GO:0005524">
    <property type="term" value="F:ATP binding"/>
    <property type="evidence" value="ECO:0007669"/>
    <property type="project" value="UniProtKB-KW"/>
</dbReference>
<organism evidence="9 10">
    <name type="scientific">Polyangium fumosum</name>
    <dbReference type="NCBI Taxonomy" id="889272"/>
    <lineage>
        <taxon>Bacteria</taxon>
        <taxon>Pseudomonadati</taxon>
        <taxon>Myxococcota</taxon>
        <taxon>Polyangia</taxon>
        <taxon>Polyangiales</taxon>
        <taxon>Polyangiaceae</taxon>
        <taxon>Polyangium</taxon>
    </lineage>
</organism>
<dbReference type="SUPFAM" id="SSF56112">
    <property type="entry name" value="Protein kinase-like (PK-like)"/>
    <property type="match status" value="1"/>
</dbReference>
<dbReference type="PANTHER" id="PTHR43289">
    <property type="entry name" value="MITOGEN-ACTIVATED PROTEIN KINASE KINASE KINASE 20-RELATED"/>
    <property type="match status" value="1"/>
</dbReference>
<name>A0A4U1JDP3_9BACT</name>
<evidence type="ECO:0000256" key="7">
    <source>
        <dbReference type="SAM" id="Phobius"/>
    </source>
</evidence>
<gene>
    <name evidence="9" type="ORF">E8A74_14280</name>
</gene>
<dbReference type="RefSeq" id="WP_136929544.1">
    <property type="nucleotide sequence ID" value="NZ_SSMQ01000012.1"/>
</dbReference>
<dbReference type="OrthoDB" id="9801841at2"/>
<dbReference type="Gene3D" id="1.10.510.10">
    <property type="entry name" value="Transferase(Phosphotransferase) domain 1"/>
    <property type="match status" value="1"/>
</dbReference>
<dbReference type="FunFam" id="1.10.510.10:FF:000021">
    <property type="entry name" value="Serine/threonine protein kinase"/>
    <property type="match status" value="1"/>
</dbReference>
<reference evidence="9 10" key="1">
    <citation type="submission" date="2019-04" db="EMBL/GenBank/DDBJ databases">
        <authorList>
            <person name="Li Y."/>
            <person name="Wang J."/>
        </authorList>
    </citation>
    <scope>NUCLEOTIDE SEQUENCE [LARGE SCALE GENOMIC DNA]</scope>
    <source>
        <strain evidence="9 10">DSM 14668</strain>
    </source>
</reference>
<dbReference type="InterPro" id="IPR000719">
    <property type="entry name" value="Prot_kinase_dom"/>
</dbReference>
<evidence type="ECO:0000256" key="2">
    <source>
        <dbReference type="ARBA" id="ARBA00022527"/>
    </source>
</evidence>
<dbReference type="AlphaFoldDB" id="A0A4U1JDP3"/>
<keyword evidence="6" id="KW-0067">ATP-binding</keyword>
<dbReference type="InterPro" id="IPR008271">
    <property type="entry name" value="Ser/Thr_kinase_AS"/>
</dbReference>
<accession>A0A4U1JDP3</accession>
<sequence>MELEPGHLVAGRFRVVRFLGEGAVSAVYEAVDDVRGQHVAVKLLHRELSQNTEIVQRFEREAEAASRIGSEHIVLVHGAGASPEGRFIVLEYLDGGTLADLLRKRRPLPVEEAASLVVQLLAGLSKAHALGIVHRDLKPANLFLVPGPQGGPFLKILDFGASKLTNAGQALTRTGAMVGTPMYMSPEQIRSSDKVDPRTDVYAAGVILYESVTGKVPFDVRNAVELAFRVVSQDPPPPETHLPSLDPELSAVIRRAMSRDPDARFQTAAEMHEALCAWLQKHGIPLPPETRAAPAAAPTVVPTATPRAAPAASRSVRLVVVIGLGALLLVAAVVLALYVGVG</sequence>
<evidence type="ECO:0000256" key="6">
    <source>
        <dbReference type="ARBA" id="ARBA00022840"/>
    </source>
</evidence>
<evidence type="ECO:0000259" key="8">
    <source>
        <dbReference type="PROSITE" id="PS50011"/>
    </source>
</evidence>
<keyword evidence="7" id="KW-1133">Transmembrane helix</keyword>
<keyword evidence="2 9" id="KW-0723">Serine/threonine-protein kinase</keyword>
<dbReference type="PROSITE" id="PS50011">
    <property type="entry name" value="PROTEIN_KINASE_DOM"/>
    <property type="match status" value="1"/>
</dbReference>
<evidence type="ECO:0000256" key="4">
    <source>
        <dbReference type="ARBA" id="ARBA00022741"/>
    </source>
</evidence>
<dbReference type="Proteomes" id="UP000309215">
    <property type="component" value="Unassembled WGS sequence"/>
</dbReference>
<dbReference type="EC" id="2.7.11.1" evidence="1"/>
<feature type="domain" description="Protein kinase" evidence="8">
    <location>
        <begin position="13"/>
        <end position="275"/>
    </location>
</feature>
<evidence type="ECO:0000256" key="1">
    <source>
        <dbReference type="ARBA" id="ARBA00012513"/>
    </source>
</evidence>
<comment type="caution">
    <text evidence="9">The sequence shown here is derived from an EMBL/GenBank/DDBJ whole genome shotgun (WGS) entry which is preliminary data.</text>
</comment>
<evidence type="ECO:0000256" key="3">
    <source>
        <dbReference type="ARBA" id="ARBA00022679"/>
    </source>
</evidence>
<evidence type="ECO:0000256" key="5">
    <source>
        <dbReference type="ARBA" id="ARBA00022777"/>
    </source>
</evidence>
<dbReference type="CDD" id="cd14014">
    <property type="entry name" value="STKc_PknB_like"/>
    <property type="match status" value="1"/>
</dbReference>
<keyword evidence="3" id="KW-0808">Transferase</keyword>
<dbReference type="SMART" id="SM00220">
    <property type="entry name" value="S_TKc"/>
    <property type="match status" value="1"/>
</dbReference>
<protein>
    <recommendedName>
        <fullName evidence="1">non-specific serine/threonine protein kinase</fullName>
        <ecNumber evidence="1">2.7.11.1</ecNumber>
    </recommendedName>
</protein>
<keyword evidence="7" id="KW-0812">Transmembrane</keyword>
<evidence type="ECO:0000313" key="10">
    <source>
        <dbReference type="Proteomes" id="UP000309215"/>
    </source>
</evidence>
<keyword evidence="10" id="KW-1185">Reference proteome</keyword>
<evidence type="ECO:0000313" key="9">
    <source>
        <dbReference type="EMBL" id="TKD08947.1"/>
    </source>
</evidence>